<evidence type="ECO:0000313" key="3">
    <source>
        <dbReference type="Proteomes" id="UP001154272"/>
    </source>
</evidence>
<dbReference type="Proteomes" id="UP001154272">
    <property type="component" value="Unassembled WGS sequence"/>
</dbReference>
<reference evidence="2" key="1">
    <citation type="submission" date="2022-10" db="EMBL/GenBank/DDBJ databases">
        <authorList>
            <person name="Botero Cardona J."/>
        </authorList>
    </citation>
    <scope>NUCLEOTIDE SEQUENCE</scope>
    <source>
        <strain evidence="2">R-83534</strain>
    </source>
</reference>
<dbReference type="EMBL" id="CAMXCH010000001">
    <property type="protein sequence ID" value="CAI3934570.1"/>
    <property type="molecule type" value="Genomic_DNA"/>
</dbReference>
<accession>A0ABN8W558</accession>
<sequence>MKIIYVVTCLSVGVMLGTSNSNNAFAQQNYVGNSSAKSSQTGYNTNLTKVDKYGYIFNSSDICIGTIDKNGNILNGNNANLGRIYKNGFVYNAKNDAVGKVDKKGNIYTQYNFLLGKVDKKGQVYNSNNVVVGQVAKDHKTAGLLLLLKENNLFNQY</sequence>
<dbReference type="Pfam" id="PF21785">
    <property type="entry name" value="Bflower_2"/>
    <property type="match status" value="1"/>
</dbReference>
<feature type="signal peptide" evidence="1">
    <location>
        <begin position="1"/>
        <end position="26"/>
    </location>
</feature>
<comment type="caution">
    <text evidence="2">The sequence shown here is derived from an EMBL/GenBank/DDBJ whole genome shotgun (WGS) entry which is preliminary data.</text>
</comment>
<evidence type="ECO:0000313" key="2">
    <source>
        <dbReference type="EMBL" id="CAI3934570.1"/>
    </source>
</evidence>
<proteinExistence type="predicted"/>
<evidence type="ECO:0000256" key="1">
    <source>
        <dbReference type="SAM" id="SignalP"/>
    </source>
</evidence>
<dbReference type="RefSeq" id="WP_282023525.1">
    <property type="nucleotide sequence ID" value="NZ_CAMXCH010000001.1"/>
</dbReference>
<feature type="chain" id="PRO_5045040860" evidence="1">
    <location>
        <begin position="27"/>
        <end position="157"/>
    </location>
</feature>
<protein>
    <submittedName>
        <fullName evidence="2">Uncharacterized protein</fullName>
    </submittedName>
</protein>
<name>A0ABN8W558_9PROT</name>
<gene>
    <name evidence="2" type="ORF">R83534S58_LOCUS747</name>
</gene>
<organism evidence="2 3">
    <name type="scientific">Commensalibacter papalotli</name>
    <name type="common">ex Botero et al. 2024</name>
    <dbReference type="NCBI Taxonomy" id="2972766"/>
    <lineage>
        <taxon>Bacteria</taxon>
        <taxon>Pseudomonadati</taxon>
        <taxon>Pseudomonadota</taxon>
        <taxon>Alphaproteobacteria</taxon>
        <taxon>Acetobacterales</taxon>
        <taxon>Acetobacteraceae</taxon>
    </lineage>
</organism>
<keyword evidence="1" id="KW-0732">Signal</keyword>
<dbReference type="InterPro" id="IPR048910">
    <property type="entry name" value="Bflower_2"/>
</dbReference>
<keyword evidence="3" id="KW-1185">Reference proteome</keyword>